<proteinExistence type="predicted"/>
<feature type="coiled-coil region" evidence="1">
    <location>
        <begin position="69"/>
        <end position="103"/>
    </location>
</feature>
<reference evidence="2 3" key="1">
    <citation type="submission" date="2020-06" db="EMBL/GenBank/DDBJ databases">
        <title>The yeast mating-type switching endonuclease HO is a domesticated member of an unorthodox homing genetic element family.</title>
        <authorList>
            <person name="Coughlan A.Y."/>
            <person name="Lombardi L."/>
            <person name="Braun-Galleani S."/>
            <person name="Martos A.R."/>
            <person name="Galeote V."/>
            <person name="Bigey F."/>
            <person name="Dequin S."/>
            <person name="Byrne K.P."/>
            <person name="Wolfe K.H."/>
        </authorList>
    </citation>
    <scope>NUCLEOTIDE SEQUENCE [LARGE SCALE GENOMIC DNA]</scope>
    <source>
        <strain evidence="2 3">CBS2947</strain>
    </source>
</reference>
<gene>
    <name evidence="2" type="ORF">HG537_0B02600</name>
</gene>
<evidence type="ECO:0000313" key="3">
    <source>
        <dbReference type="Proteomes" id="UP000510647"/>
    </source>
</evidence>
<keyword evidence="3" id="KW-1185">Reference proteome</keyword>
<evidence type="ECO:0000256" key="1">
    <source>
        <dbReference type="SAM" id="Coils"/>
    </source>
</evidence>
<dbReference type="Proteomes" id="UP000510647">
    <property type="component" value="Chromosome 2"/>
</dbReference>
<organism evidence="2 3">
    <name type="scientific">Torulaspora globosa</name>
    <dbReference type="NCBI Taxonomy" id="48254"/>
    <lineage>
        <taxon>Eukaryota</taxon>
        <taxon>Fungi</taxon>
        <taxon>Dikarya</taxon>
        <taxon>Ascomycota</taxon>
        <taxon>Saccharomycotina</taxon>
        <taxon>Saccharomycetes</taxon>
        <taxon>Saccharomycetales</taxon>
        <taxon>Saccharomycetaceae</taxon>
        <taxon>Torulaspora</taxon>
    </lineage>
</organism>
<evidence type="ECO:0000313" key="2">
    <source>
        <dbReference type="EMBL" id="QLQ78912.1"/>
    </source>
</evidence>
<keyword evidence="1" id="KW-0175">Coiled coil</keyword>
<sequence length="104" mass="11982">MQSDPENPEGNGIHAVELCVYSILSTDLDGIYQSINKLRESQALLVLLLRRCRNSLKCENELLYDKEDIAKSALKVKELEKRLNKVTERLNEVKLRAERLVNQN</sequence>
<name>A0A7H9HRE8_9SACH</name>
<dbReference type="AlphaFoldDB" id="A0A7H9HRE8"/>
<dbReference type="EMBL" id="CP059268">
    <property type="protein sequence ID" value="QLQ78912.1"/>
    <property type="molecule type" value="Genomic_DNA"/>
</dbReference>
<dbReference type="OrthoDB" id="4065244at2759"/>
<accession>A0A7H9HRE8</accession>
<protein>
    <submittedName>
        <fullName evidence="2">Uncharacterized protein</fullName>
    </submittedName>
</protein>